<dbReference type="AlphaFoldDB" id="A0A2T0XAU5"/>
<evidence type="ECO:0000313" key="8">
    <source>
        <dbReference type="EMBL" id="RCW29419.1"/>
    </source>
</evidence>
<dbReference type="PANTHER" id="PTHR32060:SF30">
    <property type="entry name" value="CARBOXY-TERMINAL PROCESSING PROTEASE CTPA"/>
    <property type="match status" value="1"/>
</dbReference>
<accession>A0A2T0XAU5</accession>
<dbReference type="SMART" id="SM00228">
    <property type="entry name" value="PDZ"/>
    <property type="match status" value="1"/>
</dbReference>
<dbReference type="RefSeq" id="WP_106154204.1">
    <property type="nucleotide sequence ID" value="NZ_PVTS01000017.1"/>
</dbReference>
<keyword evidence="6" id="KW-0732">Signal</keyword>
<dbReference type="STRING" id="1168289.GCA_000259075_03320"/>
<dbReference type="GO" id="GO:0007165">
    <property type="term" value="P:signal transduction"/>
    <property type="evidence" value="ECO:0007669"/>
    <property type="project" value="TreeGrafter"/>
</dbReference>
<feature type="domain" description="PDZ" evidence="7">
    <location>
        <begin position="72"/>
        <end position="169"/>
    </location>
</feature>
<dbReference type="InterPro" id="IPR001478">
    <property type="entry name" value="PDZ"/>
</dbReference>
<keyword evidence="3 5" id="KW-0378">Hydrolase</keyword>
<comment type="similarity">
    <text evidence="1 5">Belongs to the peptidase S41A family.</text>
</comment>
<evidence type="ECO:0000256" key="2">
    <source>
        <dbReference type="ARBA" id="ARBA00022670"/>
    </source>
</evidence>
<dbReference type="PANTHER" id="PTHR32060">
    <property type="entry name" value="TAIL-SPECIFIC PROTEASE"/>
    <property type="match status" value="1"/>
</dbReference>
<dbReference type="Proteomes" id="UP000252733">
    <property type="component" value="Unassembled WGS sequence"/>
</dbReference>
<proteinExistence type="inferred from homology"/>
<reference evidence="8 9" key="1">
    <citation type="submission" date="2018-07" db="EMBL/GenBank/DDBJ databases">
        <title>Freshwater and sediment microbial communities from various areas in North America, analyzing microbe dynamics in response to fracking.</title>
        <authorList>
            <person name="Lamendella R."/>
        </authorList>
    </citation>
    <scope>NUCLEOTIDE SEQUENCE [LARGE SCALE GENOMIC DNA]</scope>
    <source>
        <strain evidence="8 9">160A</strain>
    </source>
</reference>
<dbReference type="OrthoDB" id="9812068at2"/>
<dbReference type="Pfam" id="PF17820">
    <property type="entry name" value="PDZ_6"/>
    <property type="match status" value="1"/>
</dbReference>
<evidence type="ECO:0000256" key="4">
    <source>
        <dbReference type="ARBA" id="ARBA00022825"/>
    </source>
</evidence>
<dbReference type="InterPro" id="IPR005151">
    <property type="entry name" value="Tail-specific_protease"/>
</dbReference>
<dbReference type="Gene3D" id="3.90.226.10">
    <property type="entry name" value="2-enoyl-CoA Hydratase, Chain A, domain 1"/>
    <property type="match status" value="1"/>
</dbReference>
<dbReference type="CDD" id="cd06782">
    <property type="entry name" value="cpPDZ_CPP-like"/>
    <property type="match status" value="1"/>
</dbReference>
<evidence type="ECO:0000256" key="5">
    <source>
        <dbReference type="RuleBase" id="RU004404"/>
    </source>
</evidence>
<dbReference type="GO" id="GO:0030288">
    <property type="term" value="C:outer membrane-bounded periplasmic space"/>
    <property type="evidence" value="ECO:0007669"/>
    <property type="project" value="TreeGrafter"/>
</dbReference>
<dbReference type="InterPro" id="IPR004447">
    <property type="entry name" value="Peptidase_S41A"/>
</dbReference>
<dbReference type="Gene3D" id="3.30.750.44">
    <property type="match status" value="1"/>
</dbReference>
<evidence type="ECO:0000313" key="9">
    <source>
        <dbReference type="Proteomes" id="UP000252733"/>
    </source>
</evidence>
<feature type="chain" id="PRO_5030056581" evidence="6">
    <location>
        <begin position="20"/>
        <end position="527"/>
    </location>
</feature>
<dbReference type="Pfam" id="PF03572">
    <property type="entry name" value="Peptidase_S41"/>
    <property type="match status" value="1"/>
</dbReference>
<protein>
    <submittedName>
        <fullName evidence="8">Carboxyl-terminal processing protease</fullName>
    </submittedName>
</protein>
<gene>
    <name evidence="8" type="ORF">DFO77_12819</name>
</gene>
<dbReference type="EMBL" id="QPIZ01000028">
    <property type="protein sequence ID" value="RCW29419.1"/>
    <property type="molecule type" value="Genomic_DNA"/>
</dbReference>
<dbReference type="GO" id="GO:0004175">
    <property type="term" value="F:endopeptidase activity"/>
    <property type="evidence" value="ECO:0007669"/>
    <property type="project" value="TreeGrafter"/>
</dbReference>
<dbReference type="SUPFAM" id="SSF50156">
    <property type="entry name" value="PDZ domain-like"/>
    <property type="match status" value="1"/>
</dbReference>
<keyword evidence="9" id="KW-1185">Reference proteome</keyword>
<dbReference type="CDD" id="cd07560">
    <property type="entry name" value="Peptidase_S41_CPP"/>
    <property type="match status" value="1"/>
</dbReference>
<evidence type="ECO:0000256" key="3">
    <source>
        <dbReference type="ARBA" id="ARBA00022801"/>
    </source>
</evidence>
<name>A0A2T0XAU5_9BACT</name>
<dbReference type="SMART" id="SM00245">
    <property type="entry name" value="TSPc"/>
    <property type="match status" value="1"/>
</dbReference>
<dbReference type="Gene3D" id="2.30.42.10">
    <property type="match status" value="1"/>
</dbReference>
<comment type="caution">
    <text evidence="8">The sequence shown here is derived from an EMBL/GenBank/DDBJ whole genome shotgun (WGS) entry which is preliminary data.</text>
</comment>
<sequence>MRFYCLLAAFLLMFFPVHAQLDDPELDKLRLSWQLISTFYVDSVDTHEMAEEAIVAMLEKLDPHSVYIPAEEVEAMNEPLDGNFEGIGIEFMILKDTLMVVATIPGGPSEKVGLMAGDRIVEIDGQNVAGIGLANSDVFDFLRGPKGSEVKVEVSRNGQILSFVIERDKIPIFSLEAAYKMSGKTGYIKISRFAQSTHREFVKALKELKEKGIDNLVLDLRGNGGGYLKAALDIADEFIGGERLLLYTDGLAIPRSEYHSRSGQLWEKGNLVVLIDEGSASASEIVAGAVQDWDRGVIMGRRSFGKGLVQRPFSLPDGAEIRLTIAKYYTPSGRSIQKSYEEGVDEYHAEIYERFQHGEMMHSDSIDMPDSLTYRTLKSERKVFGGGGIMPDIFIPMDTAYYTPYYRDLVASGSVNRLVMDKLDEHREEWLKDFGSFEEFIERFSVPEVFINQLVQRAEDAGIEPDEQQLETSLVWLKLQIKALIARNLWTTSEYYQTLNPALPFFDTVLKVIEDQAAYLKVLENDN</sequence>
<evidence type="ECO:0000259" key="7">
    <source>
        <dbReference type="PROSITE" id="PS50106"/>
    </source>
</evidence>
<dbReference type="InterPro" id="IPR055210">
    <property type="entry name" value="CtpA/B_N"/>
</dbReference>
<organism evidence="8 9">
    <name type="scientific">Marinilabilia salmonicolor</name>
    <dbReference type="NCBI Taxonomy" id="989"/>
    <lineage>
        <taxon>Bacteria</taxon>
        <taxon>Pseudomonadati</taxon>
        <taxon>Bacteroidota</taxon>
        <taxon>Bacteroidia</taxon>
        <taxon>Marinilabiliales</taxon>
        <taxon>Marinilabiliaceae</taxon>
        <taxon>Marinilabilia</taxon>
    </lineage>
</organism>
<dbReference type="SUPFAM" id="SSF52096">
    <property type="entry name" value="ClpP/crotonase"/>
    <property type="match status" value="1"/>
</dbReference>
<dbReference type="NCBIfam" id="TIGR00225">
    <property type="entry name" value="prc"/>
    <property type="match status" value="1"/>
</dbReference>
<dbReference type="InterPro" id="IPR029045">
    <property type="entry name" value="ClpP/crotonase-like_dom_sf"/>
</dbReference>
<dbReference type="Pfam" id="PF22694">
    <property type="entry name" value="CtpB_N-like"/>
    <property type="match status" value="1"/>
</dbReference>
<dbReference type="InterPro" id="IPR036034">
    <property type="entry name" value="PDZ_sf"/>
</dbReference>
<evidence type="ECO:0000256" key="6">
    <source>
        <dbReference type="SAM" id="SignalP"/>
    </source>
</evidence>
<keyword evidence="4 5" id="KW-0720">Serine protease</keyword>
<dbReference type="PROSITE" id="PS50106">
    <property type="entry name" value="PDZ"/>
    <property type="match status" value="1"/>
</dbReference>
<dbReference type="GO" id="GO:0006508">
    <property type="term" value="P:proteolysis"/>
    <property type="evidence" value="ECO:0007669"/>
    <property type="project" value="UniProtKB-KW"/>
</dbReference>
<dbReference type="InterPro" id="IPR041489">
    <property type="entry name" value="PDZ_6"/>
</dbReference>
<keyword evidence="2 5" id="KW-0645">Protease</keyword>
<evidence type="ECO:0000256" key="1">
    <source>
        <dbReference type="ARBA" id="ARBA00009179"/>
    </source>
</evidence>
<dbReference type="GO" id="GO:0008236">
    <property type="term" value="F:serine-type peptidase activity"/>
    <property type="evidence" value="ECO:0007669"/>
    <property type="project" value="UniProtKB-KW"/>
</dbReference>
<feature type="signal peptide" evidence="6">
    <location>
        <begin position="1"/>
        <end position="19"/>
    </location>
</feature>